<feature type="transmembrane region" description="Helical" evidence="6">
    <location>
        <begin position="32"/>
        <end position="51"/>
    </location>
</feature>
<evidence type="ECO:0000313" key="8">
    <source>
        <dbReference type="Proteomes" id="UP001332192"/>
    </source>
</evidence>
<dbReference type="InterPro" id="IPR001851">
    <property type="entry name" value="ABC_transp_permease"/>
</dbReference>
<dbReference type="PANTHER" id="PTHR30482">
    <property type="entry name" value="HIGH-AFFINITY BRANCHED-CHAIN AMINO ACID TRANSPORT SYSTEM PERMEASE"/>
    <property type="match status" value="1"/>
</dbReference>
<accession>A0ABZ1C0T6</accession>
<dbReference type="RefSeq" id="WP_324717194.1">
    <property type="nucleotide sequence ID" value="NZ_CP141615.1"/>
</dbReference>
<dbReference type="CDD" id="cd06581">
    <property type="entry name" value="TM_PBP1_LivM_like"/>
    <property type="match status" value="1"/>
</dbReference>
<dbReference type="Pfam" id="PF02653">
    <property type="entry name" value="BPD_transp_2"/>
    <property type="match status" value="1"/>
</dbReference>
<feature type="transmembrane region" description="Helical" evidence="6">
    <location>
        <begin position="85"/>
        <end position="105"/>
    </location>
</feature>
<gene>
    <name evidence="7" type="ORF">U7230_02615</name>
</gene>
<comment type="subcellular location">
    <subcellularLocation>
        <location evidence="1">Cell membrane</location>
        <topology evidence="1">Multi-pass membrane protein</topology>
    </subcellularLocation>
</comment>
<organism evidence="7 8">
    <name type="scientific">Carboxydichorda subterranea</name>
    <dbReference type="NCBI Taxonomy" id="3109565"/>
    <lineage>
        <taxon>Bacteria</taxon>
        <taxon>Bacillati</taxon>
        <taxon>Bacillota</taxon>
        <taxon>Limnochordia</taxon>
        <taxon>Limnochordales</taxon>
        <taxon>Geochordaceae</taxon>
        <taxon>Carboxydichorda</taxon>
    </lineage>
</organism>
<evidence type="ECO:0000256" key="3">
    <source>
        <dbReference type="ARBA" id="ARBA00022692"/>
    </source>
</evidence>
<keyword evidence="8" id="KW-1185">Reference proteome</keyword>
<dbReference type="PANTHER" id="PTHR30482:SF10">
    <property type="entry name" value="HIGH-AFFINITY BRANCHED-CHAIN AMINO ACID TRANSPORT PROTEIN BRAE"/>
    <property type="match status" value="1"/>
</dbReference>
<feature type="transmembrane region" description="Helical" evidence="6">
    <location>
        <begin position="156"/>
        <end position="172"/>
    </location>
</feature>
<keyword evidence="4 6" id="KW-1133">Transmembrane helix</keyword>
<feature type="transmembrane region" description="Helical" evidence="6">
    <location>
        <begin position="57"/>
        <end position="78"/>
    </location>
</feature>
<feature type="transmembrane region" description="Helical" evidence="6">
    <location>
        <begin position="299"/>
        <end position="318"/>
    </location>
</feature>
<evidence type="ECO:0000256" key="2">
    <source>
        <dbReference type="ARBA" id="ARBA00022475"/>
    </source>
</evidence>
<feature type="transmembrane region" description="Helical" evidence="6">
    <location>
        <begin position="125"/>
        <end position="144"/>
    </location>
</feature>
<reference evidence="7 8" key="1">
    <citation type="journal article" date="2024" name="Front. Microbiol.">
        <title>Novel thermophilic genera Geochorda gen. nov. and Carboxydochorda gen. nov. from the deep terrestrial subsurface reveal the ecophysiological diversity in the class Limnochordia.</title>
        <authorList>
            <person name="Karnachuk O.V."/>
            <person name="Lukina A.P."/>
            <person name="Avakyan M.R."/>
            <person name="Kadnikov V.V."/>
            <person name="Begmatov S."/>
            <person name="Beletsky A.V."/>
            <person name="Vlasova K.G."/>
            <person name="Novikov A.A."/>
            <person name="Shcherbakova V.A."/>
            <person name="Mardanov A.V."/>
            <person name="Ravin N.V."/>
        </authorList>
    </citation>
    <scope>NUCLEOTIDE SEQUENCE [LARGE SCALE GENOMIC DNA]</scope>
    <source>
        <strain evidence="7 8">L945</strain>
    </source>
</reference>
<evidence type="ECO:0000256" key="6">
    <source>
        <dbReference type="SAM" id="Phobius"/>
    </source>
</evidence>
<keyword evidence="3 6" id="KW-0812">Transmembrane</keyword>
<feature type="transmembrane region" description="Helical" evidence="6">
    <location>
        <begin position="273"/>
        <end position="293"/>
    </location>
</feature>
<keyword evidence="2" id="KW-1003">Cell membrane</keyword>
<dbReference type="Proteomes" id="UP001332192">
    <property type="component" value="Chromosome"/>
</dbReference>
<evidence type="ECO:0000256" key="4">
    <source>
        <dbReference type="ARBA" id="ARBA00022989"/>
    </source>
</evidence>
<feature type="transmembrane region" description="Helical" evidence="6">
    <location>
        <begin position="364"/>
        <end position="380"/>
    </location>
</feature>
<proteinExistence type="predicted"/>
<dbReference type="InterPro" id="IPR043428">
    <property type="entry name" value="LivM-like"/>
</dbReference>
<sequence length="417" mass="44408">MALRLALLAVPLALVGAWIGLPLPGAGRRRRARLLGALAGAGAAAVLTMVVPEGILAYLVSFAVSGGIFALLALGLNVHWGYTGLFNVGVAGFFAVGAFSAALFTTAMPEGPLALYSRQAFGLEWPFLGGVVAAVVVCGCVAYLVGLPTLRLKDEYFAVASIGMAEVIRLVFQNERWLANGPQPLRGIPRPLHCLVEEPTCPWLPAGMARLVQALEPRDYPYVYLLIVSLFVAAAYVAIERAIRSPWGRVLRAIRDEEAAAAMSGKDVRRFKMQALVVGAGIMGAGGALYAHYMSSIDYGHFTPLYGTFLIWVMVMLGGSGNNRGAILGAFVVWGVWAGTAFLSDWVAPALGAIAPELPARAPYLRYLAVALLLEAVLLWRPEGLLGEERHVSIFLEMERPARVPGREAAPTAGGSR</sequence>
<protein>
    <submittedName>
        <fullName evidence="7">Branched-chain amino acid ABC transporter permease</fullName>
    </submittedName>
</protein>
<feature type="transmembrane region" description="Helical" evidence="6">
    <location>
        <begin position="220"/>
        <end position="239"/>
    </location>
</feature>
<name>A0ABZ1C0T6_9FIRM</name>
<evidence type="ECO:0000313" key="7">
    <source>
        <dbReference type="EMBL" id="WRP17923.1"/>
    </source>
</evidence>
<evidence type="ECO:0000256" key="1">
    <source>
        <dbReference type="ARBA" id="ARBA00004651"/>
    </source>
</evidence>
<feature type="transmembrane region" description="Helical" evidence="6">
    <location>
        <begin position="6"/>
        <end position="25"/>
    </location>
</feature>
<evidence type="ECO:0000256" key="5">
    <source>
        <dbReference type="ARBA" id="ARBA00023136"/>
    </source>
</evidence>
<keyword evidence="5 6" id="KW-0472">Membrane</keyword>
<dbReference type="EMBL" id="CP141615">
    <property type="protein sequence ID" value="WRP17923.1"/>
    <property type="molecule type" value="Genomic_DNA"/>
</dbReference>
<feature type="transmembrane region" description="Helical" evidence="6">
    <location>
        <begin position="325"/>
        <end position="344"/>
    </location>
</feature>